<keyword evidence="9" id="KW-0732">Signal</keyword>
<dbReference type="Gene3D" id="3.10.50.40">
    <property type="match status" value="1"/>
</dbReference>
<keyword evidence="4 6" id="KW-0413">Isomerase</keyword>
<dbReference type="InterPro" id="IPR046357">
    <property type="entry name" value="PPIase_dom_sf"/>
</dbReference>
<dbReference type="PANTHER" id="PTHR43811:SF19">
    <property type="entry name" value="39 KDA FK506-BINDING NUCLEAR PROTEIN"/>
    <property type="match status" value="1"/>
</dbReference>
<comment type="catalytic activity">
    <reaction evidence="1 6 7">
        <text>[protein]-peptidylproline (omega=180) = [protein]-peptidylproline (omega=0)</text>
        <dbReference type="Rhea" id="RHEA:16237"/>
        <dbReference type="Rhea" id="RHEA-COMP:10747"/>
        <dbReference type="Rhea" id="RHEA-COMP:10748"/>
        <dbReference type="ChEBI" id="CHEBI:83833"/>
        <dbReference type="ChEBI" id="CHEBI:83834"/>
        <dbReference type="EC" id="5.2.1.8"/>
    </reaction>
</comment>
<evidence type="ECO:0000256" key="1">
    <source>
        <dbReference type="ARBA" id="ARBA00000971"/>
    </source>
</evidence>
<sequence length="228" mass="23107">MIGPRFVRHGRTEIVYNSSKDYIMKPCSVLCAALLALAANSVQAAPADQTDPSAPPAKAAQPAKAAKPAKPAKAVEGAPAASAAAAAPAASAEAAPAAAPVLAGSAAPGPEADRLIITDLKVGGGKEALTGSNVVVHYTGWLYRPMGKNWHGNKFDSSRDPGREPFVFPLGGGKVIKGWDQGVAGMKVGGKRTLIIPGELAYGSRGAPGGAIPPNSALIFDVELLDVK</sequence>
<dbReference type="Proteomes" id="UP000199470">
    <property type="component" value="Unassembled WGS sequence"/>
</dbReference>
<evidence type="ECO:0000256" key="5">
    <source>
        <dbReference type="ARBA" id="ARBA00056164"/>
    </source>
</evidence>
<feature type="compositionally biased region" description="Low complexity" evidence="8">
    <location>
        <begin position="56"/>
        <end position="72"/>
    </location>
</feature>
<evidence type="ECO:0000313" key="12">
    <source>
        <dbReference type="Proteomes" id="UP000199470"/>
    </source>
</evidence>
<feature type="domain" description="PPIase FKBP-type" evidence="10">
    <location>
        <begin position="131"/>
        <end position="228"/>
    </location>
</feature>
<feature type="signal peptide" evidence="9">
    <location>
        <begin position="1"/>
        <end position="44"/>
    </location>
</feature>
<evidence type="ECO:0000256" key="8">
    <source>
        <dbReference type="SAM" id="MobiDB-lite"/>
    </source>
</evidence>
<protein>
    <recommendedName>
        <fullName evidence="7">Peptidyl-prolyl cis-trans isomerase</fullName>
        <ecNumber evidence="7">5.2.1.8</ecNumber>
    </recommendedName>
</protein>
<reference evidence="11 12" key="1">
    <citation type="submission" date="2016-10" db="EMBL/GenBank/DDBJ databases">
        <authorList>
            <person name="de Groot N.N."/>
        </authorList>
    </citation>
    <scope>NUCLEOTIDE SEQUENCE [LARGE SCALE GENOMIC DNA]</scope>
    <source>
        <strain evidence="11 12">ATCC 43154</strain>
    </source>
</reference>
<comment type="similarity">
    <text evidence="2 7">Belongs to the FKBP-type PPIase family.</text>
</comment>
<dbReference type="EMBL" id="FOTW01000004">
    <property type="protein sequence ID" value="SFL42658.1"/>
    <property type="molecule type" value="Genomic_DNA"/>
</dbReference>
<evidence type="ECO:0000256" key="4">
    <source>
        <dbReference type="ARBA" id="ARBA00023235"/>
    </source>
</evidence>
<accession>A0A1I4HK18</accession>
<evidence type="ECO:0000313" key="11">
    <source>
        <dbReference type="EMBL" id="SFL42658.1"/>
    </source>
</evidence>
<dbReference type="InterPro" id="IPR001179">
    <property type="entry name" value="PPIase_FKBP_dom"/>
</dbReference>
<evidence type="ECO:0000256" key="2">
    <source>
        <dbReference type="ARBA" id="ARBA00006577"/>
    </source>
</evidence>
<proteinExistence type="inferred from homology"/>
<feature type="chain" id="PRO_5011498955" description="Peptidyl-prolyl cis-trans isomerase" evidence="9">
    <location>
        <begin position="45"/>
        <end position="228"/>
    </location>
</feature>
<dbReference type="SUPFAM" id="SSF54534">
    <property type="entry name" value="FKBP-like"/>
    <property type="match status" value="1"/>
</dbReference>
<dbReference type="PANTHER" id="PTHR43811">
    <property type="entry name" value="FKBP-TYPE PEPTIDYL-PROLYL CIS-TRANS ISOMERASE FKPA"/>
    <property type="match status" value="1"/>
</dbReference>
<feature type="region of interest" description="Disordered" evidence="8">
    <location>
        <begin position="46"/>
        <end position="72"/>
    </location>
</feature>
<evidence type="ECO:0000259" key="10">
    <source>
        <dbReference type="PROSITE" id="PS50059"/>
    </source>
</evidence>
<dbReference type="EC" id="5.2.1.8" evidence="7"/>
<dbReference type="FunFam" id="3.10.50.40:FF:000006">
    <property type="entry name" value="Peptidyl-prolyl cis-trans isomerase"/>
    <property type="match status" value="1"/>
</dbReference>
<evidence type="ECO:0000256" key="6">
    <source>
        <dbReference type="PROSITE-ProRule" id="PRU00277"/>
    </source>
</evidence>
<organism evidence="11 12">
    <name type="scientific">Rugamonas rubra</name>
    <dbReference type="NCBI Taxonomy" id="758825"/>
    <lineage>
        <taxon>Bacteria</taxon>
        <taxon>Pseudomonadati</taxon>
        <taxon>Pseudomonadota</taxon>
        <taxon>Betaproteobacteria</taxon>
        <taxon>Burkholderiales</taxon>
        <taxon>Oxalobacteraceae</taxon>
        <taxon>Telluria group</taxon>
        <taxon>Rugamonas</taxon>
    </lineage>
</organism>
<name>A0A1I4HK18_9BURK</name>
<comment type="function">
    <text evidence="5">PPIases accelerate the folding of proteins.</text>
</comment>
<keyword evidence="12" id="KW-1185">Reference proteome</keyword>
<keyword evidence="3 6" id="KW-0697">Rotamase</keyword>
<dbReference type="AlphaFoldDB" id="A0A1I4HK18"/>
<evidence type="ECO:0000256" key="7">
    <source>
        <dbReference type="RuleBase" id="RU003915"/>
    </source>
</evidence>
<dbReference type="Pfam" id="PF00254">
    <property type="entry name" value="FKBP_C"/>
    <property type="match status" value="1"/>
</dbReference>
<dbReference type="PROSITE" id="PS50059">
    <property type="entry name" value="FKBP_PPIASE"/>
    <property type="match status" value="1"/>
</dbReference>
<evidence type="ECO:0000256" key="3">
    <source>
        <dbReference type="ARBA" id="ARBA00023110"/>
    </source>
</evidence>
<gene>
    <name evidence="11" type="ORF">SAMN02982985_00065</name>
</gene>
<dbReference type="GO" id="GO:0003755">
    <property type="term" value="F:peptidyl-prolyl cis-trans isomerase activity"/>
    <property type="evidence" value="ECO:0007669"/>
    <property type="project" value="UniProtKB-UniRule"/>
</dbReference>
<evidence type="ECO:0000256" key="9">
    <source>
        <dbReference type="SAM" id="SignalP"/>
    </source>
</evidence>
<dbReference type="STRING" id="758825.SAMN02982985_00065"/>